<comment type="caution">
    <text evidence="3">The sequence shown here is derived from an EMBL/GenBank/DDBJ whole genome shotgun (WGS) entry which is preliminary data.</text>
</comment>
<dbReference type="Proteomes" id="UP001597419">
    <property type="component" value="Unassembled WGS sequence"/>
</dbReference>
<accession>A0ABW5GXK4</accession>
<dbReference type="PANTHER" id="PTHR11895">
    <property type="entry name" value="TRANSAMIDASE"/>
    <property type="match status" value="1"/>
</dbReference>
<dbReference type="InterPro" id="IPR023631">
    <property type="entry name" value="Amidase_dom"/>
</dbReference>
<evidence type="ECO:0000256" key="1">
    <source>
        <dbReference type="ARBA" id="ARBA00009199"/>
    </source>
</evidence>
<dbReference type="EC" id="3.5.1.4" evidence="3"/>
<dbReference type="InterPro" id="IPR000120">
    <property type="entry name" value="Amidase"/>
</dbReference>
<keyword evidence="4" id="KW-1185">Reference proteome</keyword>
<dbReference type="NCBIfam" id="NF004815">
    <property type="entry name" value="PRK06169.1"/>
    <property type="match status" value="1"/>
</dbReference>
<dbReference type="PANTHER" id="PTHR11895:SF7">
    <property type="entry name" value="GLUTAMYL-TRNA(GLN) AMIDOTRANSFERASE SUBUNIT A, MITOCHONDRIAL"/>
    <property type="match status" value="1"/>
</dbReference>
<name>A0ABW5GXK4_9PSEU</name>
<evidence type="ECO:0000313" key="4">
    <source>
        <dbReference type="Proteomes" id="UP001597419"/>
    </source>
</evidence>
<dbReference type="Pfam" id="PF01425">
    <property type="entry name" value="Amidase"/>
    <property type="match status" value="1"/>
</dbReference>
<dbReference type="SUPFAM" id="SSF75304">
    <property type="entry name" value="Amidase signature (AS) enzymes"/>
    <property type="match status" value="1"/>
</dbReference>
<evidence type="ECO:0000259" key="2">
    <source>
        <dbReference type="Pfam" id="PF01425"/>
    </source>
</evidence>
<reference evidence="4" key="1">
    <citation type="journal article" date="2019" name="Int. J. Syst. Evol. Microbiol.">
        <title>The Global Catalogue of Microorganisms (GCM) 10K type strain sequencing project: providing services to taxonomists for standard genome sequencing and annotation.</title>
        <authorList>
            <consortium name="The Broad Institute Genomics Platform"/>
            <consortium name="The Broad Institute Genome Sequencing Center for Infectious Disease"/>
            <person name="Wu L."/>
            <person name="Ma J."/>
        </authorList>
    </citation>
    <scope>NUCLEOTIDE SEQUENCE [LARGE SCALE GENOMIC DNA]</scope>
    <source>
        <strain evidence="4">CGMCC 4.7643</strain>
    </source>
</reference>
<proteinExistence type="inferred from homology"/>
<feature type="domain" description="Amidase" evidence="2">
    <location>
        <begin position="28"/>
        <end position="436"/>
    </location>
</feature>
<dbReference type="RefSeq" id="WP_345407525.1">
    <property type="nucleotide sequence ID" value="NZ_BAABHG010000022.1"/>
</dbReference>
<protein>
    <submittedName>
        <fullName evidence="3">Amidase</fullName>
        <ecNumber evidence="3">3.5.1.4</ecNumber>
    </submittedName>
</protein>
<dbReference type="GO" id="GO:0004040">
    <property type="term" value="F:amidase activity"/>
    <property type="evidence" value="ECO:0007669"/>
    <property type="project" value="UniProtKB-EC"/>
</dbReference>
<gene>
    <name evidence="3" type="ORF">ACFSYJ_42025</name>
</gene>
<evidence type="ECO:0000313" key="3">
    <source>
        <dbReference type="EMBL" id="MFD2465257.1"/>
    </source>
</evidence>
<comment type="similarity">
    <text evidence="1">Belongs to the amidase family.</text>
</comment>
<dbReference type="Gene3D" id="3.90.1300.10">
    <property type="entry name" value="Amidase signature (AS) domain"/>
    <property type="match status" value="1"/>
</dbReference>
<sequence length="456" mass="47712">MSTSDLAQWTAGQLGAAYASGDLSPVEATWAALQAVDTYHDLHAFAHVDREGAIEQATASEQRWREGRALGPLDGVPASIKDLFLTRGMPTLRGSRRTDPNQPWDTDSPAAAALRAHGLVLLGKTTTSELGWKGVTDNLIDGVTRNPWDPTLTAGGSSGGSGVAVRTGMGAVSVATDAAGSVRIPAAFCGVVGFKPTHGRVPMYPPSVLGTLAHAGPMARSVGDVAALTDILAAPDHRDPSWTPSIGEAVDPAEVRVAFSPALGRADVHPEIAALVAETVAGLGLRVEEADPGFSDPATAFDVLWSVGVAHVVRRYGGEAALDPGLRALAERGARYSAADYLDAQGELAALAVAMGEFHTRFDVLVTPTVPIEPFTAGHDVPPGSGLTDWPQWTPFTYPFNMSRQPALSVPVGRTSRGLPVGVQIVGPRHRDPVVLAVGALIERTRPAIRYPQENA</sequence>
<dbReference type="EMBL" id="JBHUKU010000029">
    <property type="protein sequence ID" value="MFD2465257.1"/>
    <property type="molecule type" value="Genomic_DNA"/>
</dbReference>
<organism evidence="3 4">
    <name type="scientific">Amycolatopsis samaneae</name>
    <dbReference type="NCBI Taxonomy" id="664691"/>
    <lineage>
        <taxon>Bacteria</taxon>
        <taxon>Bacillati</taxon>
        <taxon>Actinomycetota</taxon>
        <taxon>Actinomycetes</taxon>
        <taxon>Pseudonocardiales</taxon>
        <taxon>Pseudonocardiaceae</taxon>
        <taxon>Amycolatopsis</taxon>
    </lineage>
</organism>
<keyword evidence="3" id="KW-0378">Hydrolase</keyword>
<dbReference type="InterPro" id="IPR036928">
    <property type="entry name" value="AS_sf"/>
</dbReference>